<sequence>MSTRTVSHTVSSPVSSPIELIATLPTDPQSRKIPITVILGFKTVEDEEPMSLASYHYAIPYRDTDQVVSTPLLDTNNDWIRDITRQVATIMCKKFHKPCYVGWSNALGQHTTPDQLFVVKNCIEFINDQLNK</sequence>
<dbReference type="AlphaFoldDB" id="G8ZMU0"/>
<dbReference type="Pfam" id="PF10448">
    <property type="entry name" value="POC3_POC4"/>
    <property type="match status" value="1"/>
</dbReference>
<dbReference type="Proteomes" id="UP000005627">
    <property type="component" value="Chromosome 1"/>
</dbReference>
<dbReference type="OrthoDB" id="4035555at2759"/>
<dbReference type="InterPro" id="IPR018854">
    <property type="entry name" value="Psome_chaperone_3/4"/>
</dbReference>
<dbReference type="STRING" id="1076872.G8ZMU0"/>
<keyword evidence="2" id="KW-1185">Reference proteome</keyword>
<dbReference type="GO" id="GO:0032991">
    <property type="term" value="C:protein-containing complex"/>
    <property type="evidence" value="ECO:0007669"/>
    <property type="project" value="EnsemblFungi"/>
</dbReference>
<dbReference type="eggNOG" id="ENOG502S7JE">
    <property type="taxonomic scope" value="Eukaryota"/>
</dbReference>
<protein>
    <recommendedName>
        <fullName evidence="3">Proteasome assembly chaperone 4</fullName>
    </recommendedName>
</protein>
<evidence type="ECO:0008006" key="3">
    <source>
        <dbReference type="Google" id="ProtNLM"/>
    </source>
</evidence>
<dbReference type="FunCoup" id="G8ZMU0">
    <property type="interactions" value="57"/>
</dbReference>
<dbReference type="InParanoid" id="G8ZMU0"/>
<organism evidence="1 2">
    <name type="scientific">Torulaspora delbrueckii</name>
    <name type="common">Yeast</name>
    <name type="synonym">Candida colliculosa</name>
    <dbReference type="NCBI Taxonomy" id="4950"/>
    <lineage>
        <taxon>Eukaryota</taxon>
        <taxon>Fungi</taxon>
        <taxon>Dikarya</taxon>
        <taxon>Ascomycota</taxon>
        <taxon>Saccharomycotina</taxon>
        <taxon>Saccharomycetes</taxon>
        <taxon>Saccharomycetales</taxon>
        <taxon>Saccharomycetaceae</taxon>
        <taxon>Torulaspora</taxon>
    </lineage>
</organism>
<accession>G8ZMU0</accession>
<dbReference type="RefSeq" id="XP_003679145.1">
    <property type="nucleotide sequence ID" value="XM_003679097.1"/>
</dbReference>
<proteinExistence type="predicted"/>
<dbReference type="EMBL" id="HE616742">
    <property type="protein sequence ID" value="CCE89934.1"/>
    <property type="molecule type" value="Genomic_DNA"/>
</dbReference>
<evidence type="ECO:0000313" key="1">
    <source>
        <dbReference type="EMBL" id="CCE89934.1"/>
    </source>
</evidence>
<evidence type="ECO:0000313" key="2">
    <source>
        <dbReference type="Proteomes" id="UP000005627"/>
    </source>
</evidence>
<dbReference type="HOGENOM" id="CLU_133955_0_0_1"/>
<reference evidence="1 2" key="1">
    <citation type="journal article" date="2011" name="Proc. Natl. Acad. Sci. U.S.A.">
        <title>Evolutionary erosion of yeast sex chromosomes by mating-type switching accidents.</title>
        <authorList>
            <person name="Gordon J.L."/>
            <person name="Armisen D."/>
            <person name="Proux-Wera E."/>
            <person name="Oheigeartaigh S.S."/>
            <person name="Byrne K.P."/>
            <person name="Wolfe K.H."/>
        </authorList>
    </citation>
    <scope>NUCLEOTIDE SEQUENCE [LARGE SCALE GENOMIC DNA]</scope>
    <source>
        <strain evidence="2">ATCC 10662 / CBS 1146 / NBRC 0425 / NCYC 2629 / NRRL Y-866</strain>
    </source>
</reference>
<dbReference type="KEGG" id="tdl:TDEL_0A06020"/>
<dbReference type="GO" id="GO:0005634">
    <property type="term" value="C:nucleus"/>
    <property type="evidence" value="ECO:0007669"/>
    <property type="project" value="EnsemblFungi"/>
</dbReference>
<name>G8ZMU0_TORDE</name>
<gene>
    <name evidence="1" type="primary">TDEL0A06020</name>
    <name evidence="1" type="ORF">TDEL_0A06020</name>
</gene>
<dbReference type="GO" id="GO:0043248">
    <property type="term" value="P:proteasome assembly"/>
    <property type="evidence" value="ECO:0007669"/>
    <property type="project" value="EnsemblFungi"/>
</dbReference>
<dbReference type="GO" id="GO:0005737">
    <property type="term" value="C:cytoplasm"/>
    <property type="evidence" value="ECO:0007669"/>
    <property type="project" value="EnsemblFungi"/>
</dbReference>
<dbReference type="GO" id="GO:0051131">
    <property type="term" value="P:chaperone-mediated protein complex assembly"/>
    <property type="evidence" value="ECO:0007669"/>
    <property type="project" value="EnsemblFungi"/>
</dbReference>
<dbReference type="GeneID" id="11502699"/>
<dbReference type="Gene3D" id="3.30.230.100">
    <property type="match status" value="1"/>
</dbReference>